<comment type="caution">
    <text evidence="1">The sequence shown here is derived from an EMBL/GenBank/DDBJ whole genome shotgun (WGS) entry which is preliminary data.</text>
</comment>
<dbReference type="EMBL" id="MFVE01000005">
    <property type="protein sequence ID" value="OGI95560.1"/>
    <property type="molecule type" value="Genomic_DNA"/>
</dbReference>
<protein>
    <submittedName>
        <fullName evidence="1">Uncharacterized protein</fullName>
    </submittedName>
</protein>
<dbReference type="Proteomes" id="UP000178104">
    <property type="component" value="Unassembled WGS sequence"/>
</dbReference>
<sequence length="158" mass="17927">MSYFSSGQLNQLGDALERAGWLPEDVTNLGQAGKARLAEIRLSLQRNDIITLIETKQTEPWLHDDQKADLIVQGYKILAYLDQNGLLDSCANLGELRSIQFKGIEFFQRYFAGKVIFGWGGVDGESVPCLFVFQGEVVQSRRQLNNRWHIDDPGLRRI</sequence>
<gene>
    <name evidence="1" type="ORF">A2917_03345</name>
</gene>
<proteinExistence type="predicted"/>
<name>A0A1F6XN01_9BACT</name>
<evidence type="ECO:0000313" key="1">
    <source>
        <dbReference type="EMBL" id="OGI95560.1"/>
    </source>
</evidence>
<dbReference type="STRING" id="1801780.A2917_03345"/>
<dbReference type="AlphaFoldDB" id="A0A1F6XN01"/>
<evidence type="ECO:0000313" key="2">
    <source>
        <dbReference type="Proteomes" id="UP000178104"/>
    </source>
</evidence>
<reference evidence="1 2" key="1">
    <citation type="journal article" date="2016" name="Nat. Commun.">
        <title>Thousands of microbial genomes shed light on interconnected biogeochemical processes in an aquifer system.</title>
        <authorList>
            <person name="Anantharaman K."/>
            <person name="Brown C.T."/>
            <person name="Hug L.A."/>
            <person name="Sharon I."/>
            <person name="Castelle C.J."/>
            <person name="Probst A.J."/>
            <person name="Thomas B.C."/>
            <person name="Singh A."/>
            <person name="Wilkins M.J."/>
            <person name="Karaoz U."/>
            <person name="Brodie E.L."/>
            <person name="Williams K.H."/>
            <person name="Hubbard S.S."/>
            <person name="Banfield J.F."/>
        </authorList>
    </citation>
    <scope>NUCLEOTIDE SEQUENCE [LARGE SCALE GENOMIC DNA]</scope>
</reference>
<accession>A0A1F6XN01</accession>
<organism evidence="1 2">
    <name type="scientific">Candidatus Nomurabacteria bacterium RIFCSPLOWO2_01_FULL_42_17</name>
    <dbReference type="NCBI Taxonomy" id="1801780"/>
    <lineage>
        <taxon>Bacteria</taxon>
        <taxon>Candidatus Nomuraibacteriota</taxon>
    </lineage>
</organism>